<evidence type="ECO:0000313" key="2">
    <source>
        <dbReference type="Proteomes" id="UP000031982"/>
    </source>
</evidence>
<evidence type="ECO:0000313" key="1">
    <source>
        <dbReference type="EMBL" id="KIL79966.1"/>
    </source>
</evidence>
<dbReference type="Proteomes" id="UP000031982">
    <property type="component" value="Unassembled WGS sequence"/>
</dbReference>
<keyword evidence="2" id="KW-1185">Reference proteome</keyword>
<name>A0ABR5B030_BACBA</name>
<accession>A0ABR5B030</accession>
<reference evidence="1 2" key="1">
    <citation type="submission" date="2015-01" db="EMBL/GenBank/DDBJ databases">
        <title>Genome Assembly of Bacillus badius MTCC 1458.</title>
        <authorList>
            <person name="Verma A."/>
            <person name="Khatri I."/>
            <person name="Mual P."/>
            <person name="Subramanian S."/>
            <person name="Krishnamurthi S."/>
        </authorList>
    </citation>
    <scope>NUCLEOTIDE SEQUENCE [LARGE SCALE GENOMIC DNA]</scope>
    <source>
        <strain evidence="1 2">MTCC 1458</strain>
    </source>
</reference>
<organism evidence="1 2">
    <name type="scientific">Bacillus badius</name>
    <dbReference type="NCBI Taxonomy" id="1455"/>
    <lineage>
        <taxon>Bacteria</taxon>
        <taxon>Bacillati</taxon>
        <taxon>Bacillota</taxon>
        <taxon>Bacilli</taxon>
        <taxon>Bacillales</taxon>
        <taxon>Bacillaceae</taxon>
        <taxon>Pseudobacillus</taxon>
    </lineage>
</organism>
<proteinExistence type="predicted"/>
<dbReference type="EMBL" id="JXLP01000002">
    <property type="protein sequence ID" value="KIL79966.1"/>
    <property type="molecule type" value="Genomic_DNA"/>
</dbReference>
<protein>
    <submittedName>
        <fullName evidence="1">Uncharacterized protein</fullName>
    </submittedName>
</protein>
<comment type="caution">
    <text evidence="1">The sequence shown here is derived from an EMBL/GenBank/DDBJ whole genome shotgun (WGS) entry which is preliminary data.</text>
</comment>
<sequence>MKHDFSNRLLFLLKIDLVFIAADAFFTVLPPELALFPHESPLSLQTGGETSSFFSTCFYFIDELDSHFLLFDEVDINFLFIGIYWSNCDFLTRYIPSVSW</sequence>
<dbReference type="RefSeq" id="WP_041096834.1">
    <property type="nucleotide sequence ID" value="NZ_JARTHD010000004.1"/>
</dbReference>
<gene>
    <name evidence="1" type="ORF">SD77_2420</name>
</gene>